<evidence type="ECO:0000256" key="2">
    <source>
        <dbReference type="SAM" id="Phobius"/>
    </source>
</evidence>
<accession>M7SZ01</accession>
<feature type="compositionally biased region" description="Polar residues" evidence="1">
    <location>
        <begin position="173"/>
        <end position="185"/>
    </location>
</feature>
<feature type="compositionally biased region" description="Basic and acidic residues" evidence="1">
    <location>
        <begin position="294"/>
        <end position="306"/>
    </location>
</feature>
<name>M7SZ01_EUTLA</name>
<evidence type="ECO:0000256" key="1">
    <source>
        <dbReference type="SAM" id="MobiDB-lite"/>
    </source>
</evidence>
<feature type="region of interest" description="Disordered" evidence="1">
    <location>
        <begin position="261"/>
        <end position="577"/>
    </location>
</feature>
<feature type="compositionally biased region" description="Basic and acidic residues" evidence="1">
    <location>
        <begin position="211"/>
        <end position="226"/>
    </location>
</feature>
<evidence type="ECO:0000313" key="3">
    <source>
        <dbReference type="EMBL" id="EMR71854.1"/>
    </source>
</evidence>
<feature type="region of interest" description="Disordered" evidence="1">
    <location>
        <begin position="173"/>
        <end position="241"/>
    </location>
</feature>
<feature type="compositionally biased region" description="Basic residues" evidence="1">
    <location>
        <begin position="566"/>
        <end position="577"/>
    </location>
</feature>
<feature type="transmembrane region" description="Helical" evidence="2">
    <location>
        <begin position="91"/>
        <end position="112"/>
    </location>
</feature>
<dbReference type="STRING" id="1287681.M7SZ01"/>
<feature type="compositionally biased region" description="Low complexity" evidence="1">
    <location>
        <begin position="543"/>
        <end position="558"/>
    </location>
</feature>
<dbReference type="EMBL" id="KB705565">
    <property type="protein sequence ID" value="EMR71854.1"/>
    <property type="molecule type" value="Genomic_DNA"/>
</dbReference>
<feature type="compositionally biased region" description="Gly residues" evidence="1">
    <location>
        <begin position="497"/>
        <end position="510"/>
    </location>
</feature>
<reference evidence="4" key="1">
    <citation type="journal article" date="2013" name="Genome Announc.">
        <title>Draft genome sequence of the grapevine dieback fungus Eutypa lata UCR-EL1.</title>
        <authorList>
            <person name="Blanco-Ulate B."/>
            <person name="Rolshausen P.E."/>
            <person name="Cantu D."/>
        </authorList>
    </citation>
    <scope>NUCLEOTIDE SEQUENCE [LARGE SCALE GENOMIC DNA]</scope>
    <source>
        <strain evidence="4">UCR-EL1</strain>
    </source>
</reference>
<dbReference type="KEGG" id="ela:UCREL1_1102"/>
<dbReference type="eggNOG" id="ENOG502SPZ1">
    <property type="taxonomic scope" value="Eukaryota"/>
</dbReference>
<keyword evidence="2" id="KW-0472">Membrane</keyword>
<dbReference type="HOGENOM" id="CLU_038401_1_0_1"/>
<evidence type="ECO:0000313" key="4">
    <source>
        <dbReference type="Proteomes" id="UP000012174"/>
    </source>
</evidence>
<gene>
    <name evidence="3" type="ORF">UCREL1_1102</name>
</gene>
<protein>
    <submittedName>
        <fullName evidence="3">Putative endosomal spry domain protein</fullName>
    </submittedName>
</protein>
<feature type="compositionally biased region" description="Polar residues" evidence="1">
    <location>
        <begin position="277"/>
        <end position="293"/>
    </location>
</feature>
<sequence>MAPLVPTLVAHARGFLTSAISLSQRNPPPTTPADDVVASLLPTSTAISKLGPLAARTATALLAARDDGDSGGYKNDPHKGSTNFRDVNNTGVFVVFGLIGCSFVGAGIWFFFWARNGGFYFKEDDWDDYKSTVLRRKGPNGTVLSGATKSTRLGGGSAYKDYDAANTEYTGGLTQVSGDTGDTQSTMTGVTGITGGVSDFVGRARRKAKRDRKEREKEKKKKEMKEKHHHHNSNNKNRGEDGALVDEEAEAEAQSHLRAYRHEKAARVGGINKESEGSQWDGSTNPSHSTVSGERSDLLSHREGTPTKDTPPPKKKKKNMVGARKMKKSRKEKEGEGSSYYQPSSAAYRDDATTDVETEAERETVVTGVTGTTGSSGVTASTNNNNDTPTKNTNNTRKAGGIRKVYSTAQRNEDREQERIRAEARRLAEKGRAAGGGSSGGAASGSGSGSGGVGGVGIGVGRRFSYQRAESYQRGNRQSAAVNPTTSVIDEESDIGLMGGGGGGAGGGGRYLPAPESAVPEEEDADADERGTKSYHCVIPGLSSVGAPSEVAPSSSASNFYQEEKRKKRGAAAAGRR</sequence>
<dbReference type="OrthoDB" id="5393404at2759"/>
<dbReference type="Proteomes" id="UP000012174">
    <property type="component" value="Unassembled WGS sequence"/>
</dbReference>
<keyword evidence="2" id="KW-1133">Transmembrane helix</keyword>
<feature type="compositionally biased region" description="Gly residues" evidence="1">
    <location>
        <begin position="433"/>
        <end position="460"/>
    </location>
</feature>
<feature type="compositionally biased region" description="Basic residues" evidence="1">
    <location>
        <begin position="313"/>
        <end position="330"/>
    </location>
</feature>
<feature type="compositionally biased region" description="Basic and acidic residues" evidence="1">
    <location>
        <begin position="411"/>
        <end position="432"/>
    </location>
</feature>
<feature type="compositionally biased region" description="Low complexity" evidence="1">
    <location>
        <begin position="365"/>
        <end position="396"/>
    </location>
</feature>
<keyword evidence="2" id="KW-0812">Transmembrane</keyword>
<feature type="compositionally biased region" description="Polar residues" evidence="1">
    <location>
        <begin position="468"/>
        <end position="488"/>
    </location>
</feature>
<dbReference type="AlphaFoldDB" id="M7SZ01"/>
<organism evidence="3 4">
    <name type="scientific">Eutypa lata (strain UCR-EL1)</name>
    <name type="common">Grapevine dieback disease fungus</name>
    <name type="synonym">Eutypa armeniacae</name>
    <dbReference type="NCBI Taxonomy" id="1287681"/>
    <lineage>
        <taxon>Eukaryota</taxon>
        <taxon>Fungi</taxon>
        <taxon>Dikarya</taxon>
        <taxon>Ascomycota</taxon>
        <taxon>Pezizomycotina</taxon>
        <taxon>Sordariomycetes</taxon>
        <taxon>Xylariomycetidae</taxon>
        <taxon>Xylariales</taxon>
        <taxon>Diatrypaceae</taxon>
        <taxon>Eutypa</taxon>
    </lineage>
</organism>
<keyword evidence="4" id="KW-1185">Reference proteome</keyword>
<proteinExistence type="predicted"/>